<comment type="caution">
    <text evidence="1">The sequence shown here is derived from an EMBL/GenBank/DDBJ whole genome shotgun (WGS) entry which is preliminary data.</text>
</comment>
<gene>
    <name evidence="1" type="ORF">Slati_2126900</name>
</gene>
<reference evidence="1" key="2">
    <citation type="journal article" date="2024" name="Plant">
        <title>Genomic evolution and insights into agronomic trait innovations of Sesamum species.</title>
        <authorList>
            <person name="Miao H."/>
            <person name="Wang L."/>
            <person name="Qu L."/>
            <person name="Liu H."/>
            <person name="Sun Y."/>
            <person name="Le M."/>
            <person name="Wang Q."/>
            <person name="Wei S."/>
            <person name="Zheng Y."/>
            <person name="Lin W."/>
            <person name="Duan Y."/>
            <person name="Cao H."/>
            <person name="Xiong S."/>
            <person name="Wang X."/>
            <person name="Wei L."/>
            <person name="Li C."/>
            <person name="Ma Q."/>
            <person name="Ju M."/>
            <person name="Zhao R."/>
            <person name="Li G."/>
            <person name="Mu C."/>
            <person name="Tian Q."/>
            <person name="Mei H."/>
            <person name="Zhang T."/>
            <person name="Gao T."/>
            <person name="Zhang H."/>
        </authorList>
    </citation>
    <scope>NUCLEOTIDE SEQUENCE</scope>
    <source>
        <strain evidence="1">KEN1</strain>
    </source>
</reference>
<accession>A0AAW2WQE8</accession>
<dbReference type="EMBL" id="JACGWN010000007">
    <property type="protein sequence ID" value="KAL0444042.1"/>
    <property type="molecule type" value="Genomic_DNA"/>
</dbReference>
<name>A0AAW2WQE8_9LAMI</name>
<sequence length="89" mass="9863">MSGYWGHFGLSPHVEPLDKPLAGIMFKKYFRDLSDKEKEKGGALLLLVLLEGPLPPVPPRERDLCLPPGGRLLRVLPRGPGPVRRGSRL</sequence>
<protein>
    <submittedName>
        <fullName evidence="1">Uncharacterized protein</fullName>
    </submittedName>
</protein>
<reference evidence="1" key="1">
    <citation type="submission" date="2020-06" db="EMBL/GenBank/DDBJ databases">
        <authorList>
            <person name="Li T."/>
            <person name="Hu X."/>
            <person name="Zhang T."/>
            <person name="Song X."/>
            <person name="Zhang H."/>
            <person name="Dai N."/>
            <person name="Sheng W."/>
            <person name="Hou X."/>
            <person name="Wei L."/>
        </authorList>
    </citation>
    <scope>NUCLEOTIDE SEQUENCE</scope>
    <source>
        <strain evidence="1">KEN1</strain>
        <tissue evidence="1">Leaf</tissue>
    </source>
</reference>
<proteinExistence type="predicted"/>
<evidence type="ECO:0000313" key="1">
    <source>
        <dbReference type="EMBL" id="KAL0444042.1"/>
    </source>
</evidence>
<dbReference type="AlphaFoldDB" id="A0AAW2WQE8"/>
<organism evidence="1">
    <name type="scientific">Sesamum latifolium</name>
    <dbReference type="NCBI Taxonomy" id="2727402"/>
    <lineage>
        <taxon>Eukaryota</taxon>
        <taxon>Viridiplantae</taxon>
        <taxon>Streptophyta</taxon>
        <taxon>Embryophyta</taxon>
        <taxon>Tracheophyta</taxon>
        <taxon>Spermatophyta</taxon>
        <taxon>Magnoliopsida</taxon>
        <taxon>eudicotyledons</taxon>
        <taxon>Gunneridae</taxon>
        <taxon>Pentapetalae</taxon>
        <taxon>asterids</taxon>
        <taxon>lamiids</taxon>
        <taxon>Lamiales</taxon>
        <taxon>Pedaliaceae</taxon>
        <taxon>Sesamum</taxon>
    </lineage>
</organism>